<dbReference type="InterPro" id="IPR024156">
    <property type="entry name" value="Small_GTPase_ARF"/>
</dbReference>
<name>A0A1E4T4J8_9ASCO</name>
<dbReference type="PRINTS" id="PR00449">
    <property type="entry name" value="RASTRNSFRMNG"/>
</dbReference>
<keyword evidence="4" id="KW-0460">Magnesium</keyword>
<dbReference type="GO" id="GO:0034067">
    <property type="term" value="P:protein localization to Golgi apparatus"/>
    <property type="evidence" value="ECO:0007669"/>
    <property type="project" value="TreeGrafter"/>
</dbReference>
<dbReference type="EMBL" id="KV453849">
    <property type="protein sequence ID" value="ODV86664.1"/>
    <property type="molecule type" value="Genomic_DNA"/>
</dbReference>
<protein>
    <recommendedName>
        <fullName evidence="7">ADP-ribosylation factor-like protein 3</fullName>
    </recommendedName>
</protein>
<evidence type="ECO:0000256" key="2">
    <source>
        <dbReference type="ARBA" id="ARBA00023134"/>
    </source>
</evidence>
<evidence type="ECO:0008006" key="7">
    <source>
        <dbReference type="Google" id="ProtNLM"/>
    </source>
</evidence>
<dbReference type="SMART" id="SM00178">
    <property type="entry name" value="SAR"/>
    <property type="match status" value="1"/>
</dbReference>
<dbReference type="InterPro" id="IPR006689">
    <property type="entry name" value="Small_GTPase_ARF/SAR"/>
</dbReference>
<feature type="binding site" evidence="4">
    <location>
        <position position="31"/>
    </location>
    <ligand>
        <name>Mg(2+)</name>
        <dbReference type="ChEBI" id="CHEBI:18420"/>
    </ligand>
</feature>
<dbReference type="GO" id="GO:0003924">
    <property type="term" value="F:GTPase activity"/>
    <property type="evidence" value="ECO:0007669"/>
    <property type="project" value="InterPro"/>
</dbReference>
<evidence type="ECO:0000256" key="4">
    <source>
        <dbReference type="PIRSR" id="PIRSR606689-2"/>
    </source>
</evidence>
<dbReference type="OrthoDB" id="414781at2759"/>
<gene>
    <name evidence="5" type="ORF">CANARDRAFT_27088</name>
</gene>
<keyword evidence="1 3" id="KW-0547">Nucleotide-binding</keyword>
<dbReference type="NCBIfam" id="TIGR00231">
    <property type="entry name" value="small_GTP"/>
    <property type="match status" value="1"/>
</dbReference>
<sequence length="215" mass="24067">MFHLVKGLYDSYNKKEEYSVLILGLDNAGKTTFLEQLKSMYIPKYKKLPPSRILPTMGQNVGTIQIPASSASTGKPTLLKFWDVGGQHTLREFWSEYYTTCHAIIFIIDSCDKERLLECSSVLSSIVTENEDVLEGLPILMLANKMDVELSEDGTGPLELVDIKEIFNPIAESLSARDSRVLPISAITGEGVKEAIDWLHVRLSRNKASRPPSYK</sequence>
<feature type="binding site" evidence="4">
    <location>
        <position position="56"/>
    </location>
    <ligand>
        <name>Mg(2+)</name>
        <dbReference type="ChEBI" id="CHEBI:18420"/>
    </ligand>
</feature>
<evidence type="ECO:0000313" key="5">
    <source>
        <dbReference type="EMBL" id="ODV86664.1"/>
    </source>
</evidence>
<dbReference type="PANTHER" id="PTHR45909:SF1">
    <property type="entry name" value="ADP-RIBOSYLATION FACTOR-RELATED PROTEIN 1"/>
    <property type="match status" value="1"/>
</dbReference>
<feature type="binding site" evidence="3">
    <location>
        <position position="86"/>
    </location>
    <ligand>
        <name>GTP</name>
        <dbReference type="ChEBI" id="CHEBI:37565"/>
    </ligand>
</feature>
<dbReference type="PROSITE" id="PS51419">
    <property type="entry name" value="RAB"/>
    <property type="match status" value="1"/>
</dbReference>
<dbReference type="InterPro" id="IPR027417">
    <property type="entry name" value="P-loop_NTPase"/>
</dbReference>
<dbReference type="PANTHER" id="PTHR45909">
    <property type="entry name" value="ADP-RIBOSYLATION FACTOR-RELATED PROTEIN 1"/>
    <property type="match status" value="1"/>
</dbReference>
<dbReference type="GO" id="GO:0046872">
    <property type="term" value="F:metal ion binding"/>
    <property type="evidence" value="ECO:0007669"/>
    <property type="project" value="UniProtKB-KW"/>
</dbReference>
<keyword evidence="2 3" id="KW-0342">GTP-binding</keyword>
<keyword evidence="6" id="KW-1185">Reference proteome</keyword>
<dbReference type="Gene3D" id="3.40.50.300">
    <property type="entry name" value="P-loop containing nucleotide triphosphate hydrolases"/>
    <property type="match status" value="1"/>
</dbReference>
<dbReference type="GO" id="GO:0005525">
    <property type="term" value="F:GTP binding"/>
    <property type="evidence" value="ECO:0007669"/>
    <property type="project" value="UniProtKB-KW"/>
</dbReference>
<dbReference type="SMART" id="SM00177">
    <property type="entry name" value="ARF"/>
    <property type="match status" value="1"/>
</dbReference>
<dbReference type="Proteomes" id="UP000094801">
    <property type="component" value="Unassembled WGS sequence"/>
</dbReference>
<organism evidence="5 6">
    <name type="scientific">[Candida] arabinofermentans NRRL YB-2248</name>
    <dbReference type="NCBI Taxonomy" id="983967"/>
    <lineage>
        <taxon>Eukaryota</taxon>
        <taxon>Fungi</taxon>
        <taxon>Dikarya</taxon>
        <taxon>Ascomycota</taxon>
        <taxon>Saccharomycotina</taxon>
        <taxon>Pichiomycetes</taxon>
        <taxon>Pichiales</taxon>
        <taxon>Pichiaceae</taxon>
        <taxon>Ogataea</taxon>
        <taxon>Ogataea/Candida clade</taxon>
    </lineage>
</organism>
<dbReference type="InterPro" id="IPR005225">
    <property type="entry name" value="Small_GTP-bd"/>
</dbReference>
<feature type="binding site" evidence="3">
    <location>
        <begin position="24"/>
        <end position="31"/>
    </location>
    <ligand>
        <name>GTP</name>
        <dbReference type="ChEBI" id="CHEBI:37565"/>
    </ligand>
</feature>
<dbReference type="GO" id="GO:0006886">
    <property type="term" value="P:intracellular protein transport"/>
    <property type="evidence" value="ECO:0007669"/>
    <property type="project" value="TreeGrafter"/>
</dbReference>
<dbReference type="AlphaFoldDB" id="A0A1E4T4J8"/>
<evidence type="ECO:0000256" key="1">
    <source>
        <dbReference type="ARBA" id="ARBA00022741"/>
    </source>
</evidence>
<keyword evidence="4" id="KW-0479">Metal-binding</keyword>
<proteinExistence type="predicted"/>
<evidence type="ECO:0000313" key="6">
    <source>
        <dbReference type="Proteomes" id="UP000094801"/>
    </source>
</evidence>
<feature type="binding site" evidence="3">
    <location>
        <begin position="144"/>
        <end position="147"/>
    </location>
    <ligand>
        <name>GTP</name>
        <dbReference type="ChEBI" id="CHEBI:37565"/>
    </ligand>
</feature>
<accession>A0A1E4T4J8</accession>
<dbReference type="SUPFAM" id="SSF52540">
    <property type="entry name" value="P-loop containing nucleoside triphosphate hydrolases"/>
    <property type="match status" value="1"/>
</dbReference>
<dbReference type="GO" id="GO:0043001">
    <property type="term" value="P:Golgi to plasma membrane protein transport"/>
    <property type="evidence" value="ECO:0007669"/>
    <property type="project" value="TreeGrafter"/>
</dbReference>
<dbReference type="GO" id="GO:0005794">
    <property type="term" value="C:Golgi apparatus"/>
    <property type="evidence" value="ECO:0007669"/>
    <property type="project" value="TreeGrafter"/>
</dbReference>
<dbReference type="PROSITE" id="PS51417">
    <property type="entry name" value="ARF"/>
    <property type="match status" value="1"/>
</dbReference>
<reference evidence="6" key="1">
    <citation type="submission" date="2016-04" db="EMBL/GenBank/DDBJ databases">
        <title>Comparative genomics of biotechnologically important yeasts.</title>
        <authorList>
            <consortium name="DOE Joint Genome Institute"/>
            <person name="Riley R."/>
            <person name="Haridas S."/>
            <person name="Wolfe K.H."/>
            <person name="Lopes M.R."/>
            <person name="Hittinger C.T."/>
            <person name="Goker M."/>
            <person name="Salamov A."/>
            <person name="Wisecaver J."/>
            <person name="Long T.M."/>
            <person name="Aerts A.L."/>
            <person name="Barry K."/>
            <person name="Choi C."/>
            <person name="Clum A."/>
            <person name="Coughlan A.Y."/>
            <person name="Deshpande S."/>
            <person name="Douglass A.P."/>
            <person name="Hanson S.J."/>
            <person name="Klenk H.-P."/>
            <person name="Labutti K."/>
            <person name="Lapidus A."/>
            <person name="Lindquist E."/>
            <person name="Lipzen A."/>
            <person name="Meier-Kolthoff J.P."/>
            <person name="Ohm R.A."/>
            <person name="Otillar R.P."/>
            <person name="Pangilinan J."/>
            <person name="Peng Y."/>
            <person name="Rokas A."/>
            <person name="Rosa C.A."/>
            <person name="Scheuner C."/>
            <person name="Sibirny A.A."/>
            <person name="Slot J.C."/>
            <person name="Stielow J.B."/>
            <person name="Sun H."/>
            <person name="Kurtzman C.P."/>
            <person name="Blackwell M."/>
            <person name="Grigoriev I.V."/>
            <person name="Jeffries T.W."/>
        </authorList>
    </citation>
    <scope>NUCLEOTIDE SEQUENCE [LARGE SCALE GENOMIC DNA]</scope>
    <source>
        <strain evidence="6">NRRL YB-2248</strain>
    </source>
</reference>
<dbReference type="STRING" id="983967.A0A1E4T4J8"/>
<evidence type="ECO:0000256" key="3">
    <source>
        <dbReference type="PIRSR" id="PIRSR606689-1"/>
    </source>
</evidence>
<dbReference type="Pfam" id="PF00025">
    <property type="entry name" value="Arf"/>
    <property type="match status" value="1"/>
</dbReference>